<evidence type="ECO:0000256" key="3">
    <source>
        <dbReference type="ARBA" id="ARBA00022801"/>
    </source>
</evidence>
<evidence type="ECO:0000256" key="1">
    <source>
        <dbReference type="ARBA" id="ARBA00005234"/>
    </source>
</evidence>
<evidence type="ECO:0000313" key="5">
    <source>
        <dbReference type="EMBL" id="EMS53247.1"/>
    </source>
</evidence>
<dbReference type="InterPro" id="IPR003653">
    <property type="entry name" value="Peptidase_C48_C"/>
</dbReference>
<dbReference type="GO" id="GO:0008234">
    <property type="term" value="F:cysteine-type peptidase activity"/>
    <property type="evidence" value="ECO:0007669"/>
    <property type="project" value="InterPro"/>
</dbReference>
<reference evidence="5" key="1">
    <citation type="journal article" date="2013" name="Nature">
        <title>Draft genome of the wheat A-genome progenitor Triticum urartu.</title>
        <authorList>
            <person name="Ling H.Q."/>
            <person name="Zhao S."/>
            <person name="Liu D."/>
            <person name="Wang J."/>
            <person name="Sun H."/>
            <person name="Zhang C."/>
            <person name="Fan H."/>
            <person name="Li D."/>
            <person name="Dong L."/>
            <person name="Tao Y."/>
            <person name="Gao C."/>
            <person name="Wu H."/>
            <person name="Li Y."/>
            <person name="Cui Y."/>
            <person name="Guo X."/>
            <person name="Zheng S."/>
            <person name="Wang B."/>
            <person name="Yu K."/>
            <person name="Liang Q."/>
            <person name="Yang W."/>
            <person name="Lou X."/>
            <person name="Chen J."/>
            <person name="Feng M."/>
            <person name="Jian J."/>
            <person name="Zhang X."/>
            <person name="Luo G."/>
            <person name="Jiang Y."/>
            <person name="Liu J."/>
            <person name="Wang Z."/>
            <person name="Sha Y."/>
            <person name="Zhang B."/>
            <person name="Wu H."/>
            <person name="Tang D."/>
            <person name="Shen Q."/>
            <person name="Xue P."/>
            <person name="Zou S."/>
            <person name="Wang X."/>
            <person name="Liu X."/>
            <person name="Wang F."/>
            <person name="Yang Y."/>
            <person name="An X."/>
            <person name="Dong Z."/>
            <person name="Zhang K."/>
            <person name="Zhang X."/>
            <person name="Luo M.C."/>
            <person name="Dvorak J."/>
            <person name="Tong Y."/>
            <person name="Wang J."/>
            <person name="Yang H."/>
            <person name="Li Z."/>
            <person name="Wang D."/>
            <person name="Zhang A."/>
            <person name="Wang J."/>
        </authorList>
    </citation>
    <scope>NUCLEOTIDE SEQUENCE</scope>
</reference>
<comment type="similarity">
    <text evidence="1">Belongs to the peptidase C48 family.</text>
</comment>
<protein>
    <recommendedName>
        <fullName evidence="4">Ubiquitin-like protease family profile domain-containing protein</fullName>
    </recommendedName>
</protein>
<name>M7Z005_TRIUA</name>
<evidence type="ECO:0000256" key="2">
    <source>
        <dbReference type="ARBA" id="ARBA00022670"/>
    </source>
</evidence>
<dbReference type="SUPFAM" id="SSF54001">
    <property type="entry name" value="Cysteine proteinases"/>
    <property type="match status" value="1"/>
</dbReference>
<feature type="domain" description="Ubiquitin-like protease family profile" evidence="4">
    <location>
        <begin position="147"/>
        <end position="241"/>
    </location>
</feature>
<keyword evidence="2" id="KW-0645">Protease</keyword>
<dbReference type="Gene3D" id="3.40.395.10">
    <property type="entry name" value="Adenoviral Proteinase, Chain A"/>
    <property type="match status" value="1"/>
</dbReference>
<dbReference type="STRING" id="4572.M7Z005"/>
<evidence type="ECO:0000259" key="4">
    <source>
        <dbReference type="Pfam" id="PF02902"/>
    </source>
</evidence>
<dbReference type="Pfam" id="PF02902">
    <property type="entry name" value="Peptidase_C48"/>
    <property type="match status" value="1"/>
</dbReference>
<dbReference type="GO" id="GO:0006508">
    <property type="term" value="P:proteolysis"/>
    <property type="evidence" value="ECO:0007669"/>
    <property type="project" value="UniProtKB-KW"/>
</dbReference>
<dbReference type="AlphaFoldDB" id="M7Z005"/>
<proteinExistence type="inferred from homology"/>
<gene>
    <name evidence="5" type="ORF">TRIUR3_09115</name>
</gene>
<organism evidence="5">
    <name type="scientific">Triticum urartu</name>
    <name type="common">Red wild einkorn</name>
    <name type="synonym">Crithodium urartu</name>
    <dbReference type="NCBI Taxonomy" id="4572"/>
    <lineage>
        <taxon>Eukaryota</taxon>
        <taxon>Viridiplantae</taxon>
        <taxon>Streptophyta</taxon>
        <taxon>Embryophyta</taxon>
        <taxon>Tracheophyta</taxon>
        <taxon>Spermatophyta</taxon>
        <taxon>Magnoliopsida</taxon>
        <taxon>Liliopsida</taxon>
        <taxon>Poales</taxon>
        <taxon>Poaceae</taxon>
        <taxon>BOP clade</taxon>
        <taxon>Pooideae</taxon>
        <taxon>Triticodae</taxon>
        <taxon>Triticeae</taxon>
        <taxon>Triticinae</taxon>
        <taxon>Triticum</taxon>
    </lineage>
</organism>
<keyword evidence="3" id="KW-0378">Hydrolase</keyword>
<dbReference type="EMBL" id="KD196939">
    <property type="protein sequence ID" value="EMS53247.1"/>
    <property type="molecule type" value="Genomic_DNA"/>
</dbReference>
<accession>M7Z005</accession>
<dbReference type="InterPro" id="IPR038765">
    <property type="entry name" value="Papain-like_cys_pep_sf"/>
</dbReference>
<sequence length="384" mass="43749">MTPAVPVLPVIAALATHYTPWVHFYVYPQQLVKKQIQKIEETKRKGEVCTKQEYNIKKKTGGKGSFRHCGEAQCTICCYPAWVHNGCGRKKNKHLRGRGKMPGMSNMNKGYYRAYVRNGAEPNLQLSQQPENKLNPVQIGGYLPSDDMDAAPVWVLNRAKEYFKNDMIFIPINMDDVHCYLCVINARKLCVQVLDSLGPSMNRKDLTDTLEGPENLFKYASEHMELKSNKWTDLSVTTWKREEYIKSSLETDGPWLLDFQFNALMARLDATFFSTQESVAAKETAELHMSAIEMEDEVTNKCMWVDPEPQEPSASLDFISSLPHKMLLVIISLLPSKFGKMIPTSLTSSLRTVKFLELEPIGPNLAEVVGFLRYFPSWRSYASR</sequence>